<evidence type="ECO:0000259" key="7">
    <source>
        <dbReference type="PROSITE" id="PS52053"/>
    </source>
</evidence>
<dbReference type="PANTHER" id="PTHR48051">
    <property type="match status" value="1"/>
</dbReference>
<feature type="domain" description="NEL" evidence="7">
    <location>
        <begin position="1924"/>
        <end position="2219"/>
    </location>
</feature>
<dbReference type="SMART" id="SM00369">
    <property type="entry name" value="LRR_TYP"/>
    <property type="match status" value="2"/>
</dbReference>
<dbReference type="Proteomes" id="UP000183613">
    <property type="component" value="Unassembled WGS sequence"/>
</dbReference>
<accession>A0A1H5LAG1</accession>
<dbReference type="InterPro" id="IPR001611">
    <property type="entry name" value="Leu-rich_rpt"/>
</dbReference>
<dbReference type="Gene3D" id="1.20.58.360">
    <property type="entry name" value="Shigella T3SS effector IpaH defines"/>
    <property type="match status" value="1"/>
</dbReference>
<dbReference type="GO" id="GO:0005737">
    <property type="term" value="C:cytoplasm"/>
    <property type="evidence" value="ECO:0007669"/>
    <property type="project" value="TreeGrafter"/>
</dbReference>
<keyword evidence="4" id="KW-0677">Repeat</keyword>
<feature type="active site" description="Glycyl thioester intermediate" evidence="6">
    <location>
        <position position="2015"/>
    </location>
</feature>
<dbReference type="InterPro" id="IPR050216">
    <property type="entry name" value="LRR_domain-containing"/>
</dbReference>
<keyword evidence="6" id="KW-1035">Host cytoplasm</keyword>
<evidence type="ECO:0000256" key="5">
    <source>
        <dbReference type="ARBA" id="ARBA00023026"/>
    </source>
</evidence>
<evidence type="ECO:0000256" key="4">
    <source>
        <dbReference type="ARBA" id="ARBA00022737"/>
    </source>
</evidence>
<proteinExistence type="inferred from homology"/>
<keyword evidence="6" id="KW-0964">Secreted</keyword>
<name>A0A1H5LAG1_PSEDM</name>
<keyword evidence="3" id="KW-0433">Leucine-rich repeat</keyword>
<dbReference type="EC" id="2.3.2.27" evidence="2"/>
<dbReference type="PANTHER" id="PTHR48051:SF1">
    <property type="entry name" value="RAS SUPPRESSOR PROTEIN 1"/>
    <property type="match status" value="1"/>
</dbReference>
<comment type="similarity">
    <text evidence="6">Belongs to the LRR-containing bacterial E3 ligase family.</text>
</comment>
<comment type="caution">
    <text evidence="8">The sequence shown here is derived from an EMBL/GenBank/DDBJ whole genome shotgun (WGS) entry which is preliminary data.</text>
</comment>
<dbReference type="InterPro" id="IPR032675">
    <property type="entry name" value="LRR_dom_sf"/>
</dbReference>
<evidence type="ECO:0000256" key="1">
    <source>
        <dbReference type="ARBA" id="ARBA00000900"/>
    </source>
</evidence>
<dbReference type="Pfam" id="PF14496">
    <property type="entry name" value="NEL"/>
    <property type="match status" value="1"/>
</dbReference>
<keyword evidence="9" id="KW-1185">Reference proteome</keyword>
<evidence type="ECO:0000256" key="3">
    <source>
        <dbReference type="ARBA" id="ARBA00022614"/>
    </source>
</evidence>
<dbReference type="SUPFAM" id="SSF52058">
    <property type="entry name" value="L domain-like"/>
    <property type="match status" value="1"/>
</dbReference>
<dbReference type="GO" id="GO:0061630">
    <property type="term" value="F:ubiquitin protein ligase activity"/>
    <property type="evidence" value="ECO:0007669"/>
    <property type="project" value="UniProtKB-EC"/>
</dbReference>
<keyword evidence="5" id="KW-0843">Virulence</keyword>
<dbReference type="InterPro" id="IPR029487">
    <property type="entry name" value="NEL_dom"/>
</dbReference>
<comment type="PTM">
    <text evidence="6">Ubiquitinated in the presence of host E1 ubiquitin-activating enzyme, E2 ubiquitin-conjugating enzyme and ubiquitin.</text>
</comment>
<reference evidence="8" key="1">
    <citation type="submission" date="2016-10" db="EMBL/GenBank/DDBJ databases">
        <authorList>
            <person name="Varghese N."/>
            <person name="Submissions S."/>
        </authorList>
    </citation>
    <scope>NUCLEOTIDE SEQUENCE [LARGE SCALE GENOMIC DNA]</scope>
    <source>
        <strain evidence="8">LMG 25555</strain>
    </source>
</reference>
<protein>
    <recommendedName>
        <fullName evidence="2">RING-type E3 ubiquitin transferase</fullName>
        <ecNumber evidence="2">2.3.2.27</ecNumber>
    </recommendedName>
</protein>
<gene>
    <name evidence="8" type="ORF">SAMN04489800_1985</name>
</gene>
<dbReference type="PROSITE" id="PS52053">
    <property type="entry name" value="NEL"/>
    <property type="match status" value="1"/>
</dbReference>
<dbReference type="Pfam" id="PF13855">
    <property type="entry name" value="LRR_8"/>
    <property type="match status" value="1"/>
</dbReference>
<evidence type="ECO:0000256" key="2">
    <source>
        <dbReference type="ARBA" id="ARBA00012483"/>
    </source>
</evidence>
<comment type="catalytic activity">
    <reaction evidence="1">
        <text>S-ubiquitinyl-[E2 ubiquitin-conjugating enzyme]-L-cysteine + [acceptor protein]-L-lysine = [E2 ubiquitin-conjugating enzyme]-L-cysteine + N(6)-ubiquitinyl-[acceptor protein]-L-lysine.</text>
        <dbReference type="EC" id="2.3.2.27"/>
    </reaction>
</comment>
<dbReference type="InterPro" id="IPR003591">
    <property type="entry name" value="Leu-rich_rpt_typical-subtyp"/>
</dbReference>
<dbReference type="EMBL" id="FNUD01000002">
    <property type="protein sequence ID" value="SEE74082.1"/>
    <property type="molecule type" value="Genomic_DNA"/>
</dbReference>
<keyword evidence="6" id="KW-0833">Ubl conjugation pathway</keyword>
<keyword evidence="6" id="KW-0808">Transferase</keyword>
<dbReference type="Gene3D" id="3.80.10.10">
    <property type="entry name" value="Ribonuclease Inhibitor"/>
    <property type="match status" value="1"/>
</dbReference>
<dbReference type="GO" id="GO:0005576">
    <property type="term" value="C:extracellular region"/>
    <property type="evidence" value="ECO:0007669"/>
    <property type="project" value="UniProtKB-UniRule"/>
</dbReference>
<dbReference type="OrthoDB" id="1467561at2"/>
<keyword evidence="6" id="KW-0832">Ubl conjugation</keyword>
<evidence type="ECO:0000313" key="8">
    <source>
        <dbReference type="EMBL" id="SEE74082.1"/>
    </source>
</evidence>
<sequence length="2219" mass="246971">MAMLGLLLNGIMMMTTLFPPVPGRAPVLLTKTQWAQNEALSFIASMVQSNFARLDDEQKHSYPQLHRKAQATLEAVEAEIQRIKDTFKSTQISALQRELKSLTGLDINPDQARIYTRYRENIQEDFNEYLARISGDKPERESRFTFSPSRTTRALDESRFIERVHSVTLWEAACENFSYRTGSVLLKPYSYEQASHIDYAEGLQRQSAGPFIAIARKLDLGVQLKRLLEAAAGPAGTLMRLVVDAAKSSIEFELLEALRNNTVSKVQRRDHKLLLGMLKGDSPPHLWPVSMGLDRKYRLVHPPMDTGADGRLLFGLEDDYDFIGKGSVALPLFIIKVPGISGVFSYFPNRLGGAVLWHMSVGAVFQQFVQQLKHDHSNGRLGWFVRQLALKDLGFFNKLLSGEPRPEGLSWLAGVLYDSFSSTFPEPDLDSLQLYVEMSAAGSPPMAQSMAQVLAERHMERYRSNLNMLARSKSDQDWQAFKEALSDIGSEVLTLLTTPMPGGVLGLNTIMQGAILGSLAYSAAQGVGEAIKGEASGFASALADSVDMLISGRLTGVASKTHWQRMNTLWNRAGQPHKVIHQDGSTHLWNRDLSACSQMDATLLDTLTPNQEGVYQHLGKVYAKVQEGDKTLAIEVIRDPARSHYVLKTIDAHVYRPPVVFDSVAKVWRLELDDVQSLSDAQLLQRMLVVDAPGSVPGDIERMLSITATSREQLLDTWQGQHIPGPLADGVRRLMADRLIEQIVTDLPSRGELPVNADSAILSVLTQLAHWPANAVLDVLSPQGALIESYGKDFRPGTPLIRIQVKRLQHGAYAAKYDVGRGSTQVHQLFALILDLLPETSLLGREDNPGLGKAERAVFIGKQVAVLAREDRELLFKALTGLAGHARNDPLASADAGRKYLPLFCPPISDSTTPLLAKLHELNPSLSIESLEPLLAAHPFSAYQVTRALEHNSQPLPFASAADQLKIKLRVDQALDGIYHRRAYTHDIDGWAREFARGALHDKLNRRLVVTDVAKAYTPTGPDDTSVVLRHHGNGTYEVFDHRRQQSITFSSTPDSFYLALTRLLKHDEHSQLGMQGINIASLRKALGDAMLASRQPDGQVSLWDKSTAQYQRAVALPLDQPPGELGLYEIEGKKYLSLYGVVYQVEFDAALHKWRLKHPDKVGVNTPVLEHNGDGAWRQKSENPLQWSKLQLLRRLRAEPQSVSDETAHAIMAVSNTTEGMLLQVHMNNLTPPPLLIDAWKRFGIEREIRGFVKKMQAQHTLPDARTDLQLLLMQSLPGWPRDKVLQVVDEQGNTLQQYGTDLGSHVPRIRIARDDTHHGSFLRALLSQMNEADPRVLLGDYNPVIEARMLVLAKKIAAHALAREADVFNSVYRSLEKSTDEHAVVVQNKYPLLPKSVISNLLRHTTGREKDHFLDQGLVPPRLAEQITWTSRDVRLARAYEGLFIEATATPDSERLTLHLLQSLPGWPANVSIEVRRHDVNGQVLDSMGSADGTVPRILVKRDDRYQAYGQEGQALNAPSVIDNNLLSSILHALNETERTSIAVKDVSDTQVLARKISDLAVAHRDEVKTLLGLEPPSPRAKPPMKVDISFVAYPLSLSQGESIYPLDLVRQVRGLYPALNYVEILRFLDALGGTETNMRAEVERLRVEFETLHAQLESWERIQLYPTAGTHLAMALPGARRRVCELIERAWRRETDTVPAQAGTDGGYLLVFNGIQAGDLPALTGDFSHIRGLHMDNMNLYRGSNEFLNSFSQLRVLTMSDNRLRSLPPAIANMPLLTTLNLSQNNIVLTSQSAQQLAGCSALRALRLDRNLLGITPDVSRMMALRSLNLSQTGITGWPAGLQSLAHLEEVNLRHNNIVTIEQTLFETPAANAGNSVTWIHGNPISAESRDRLIEYWGRTGIHMGHIPAVAHAHAIDEARLQEGDIRPWLSPGLNAAQRQQKLEQWALLRGFEGKANDLFKLLSGLAQGQKDMSAHTRLALHDRVWTLIDRLLADTALRDLLFQGIHYDATCRDGVMVLLDNLEVQVLIHQAENLTGEDLRETQHLNLAKGLFRLRQVDQIADAVITERLRLGGQPDVAEIQLFYRIELAEALGLPIQTRSMFFAPIAGISAEQISEAKNSILAMDTGPALKHSIMQETLWRNFLRAKHAARFEAIEDQYQKDYSTLSEDSEMSDDLQLQRGAELTDSRDQKLNLLVEELTDRALQGTGETPAGPL</sequence>
<dbReference type="GO" id="GO:0016567">
    <property type="term" value="P:protein ubiquitination"/>
    <property type="evidence" value="ECO:0007669"/>
    <property type="project" value="InterPro"/>
</dbReference>
<evidence type="ECO:0000256" key="6">
    <source>
        <dbReference type="PROSITE-ProRule" id="PRU01398"/>
    </source>
</evidence>
<organism evidence="8 9">
    <name type="scientific">Pseudomonas deceptionensis</name>
    <dbReference type="NCBI Taxonomy" id="882211"/>
    <lineage>
        <taxon>Bacteria</taxon>
        <taxon>Pseudomonadati</taxon>
        <taxon>Pseudomonadota</taxon>
        <taxon>Gammaproteobacteria</taxon>
        <taxon>Pseudomonadales</taxon>
        <taxon>Pseudomonadaceae</taxon>
        <taxon>Pseudomonas</taxon>
    </lineage>
</organism>
<evidence type="ECO:0000313" key="9">
    <source>
        <dbReference type="Proteomes" id="UP000183613"/>
    </source>
</evidence>